<organism evidence="2 3">
    <name type="scientific">Hericium alpestre</name>
    <dbReference type="NCBI Taxonomy" id="135208"/>
    <lineage>
        <taxon>Eukaryota</taxon>
        <taxon>Fungi</taxon>
        <taxon>Dikarya</taxon>
        <taxon>Basidiomycota</taxon>
        <taxon>Agaricomycotina</taxon>
        <taxon>Agaricomycetes</taxon>
        <taxon>Russulales</taxon>
        <taxon>Hericiaceae</taxon>
        <taxon>Hericium</taxon>
    </lineage>
</organism>
<accession>A0A4Y9ZMR7</accession>
<dbReference type="STRING" id="135208.A0A4Y9ZMR7"/>
<dbReference type="OrthoDB" id="3357985at2759"/>
<dbReference type="InterPro" id="IPR000210">
    <property type="entry name" value="BTB/POZ_dom"/>
</dbReference>
<evidence type="ECO:0000259" key="1">
    <source>
        <dbReference type="Pfam" id="PF00651"/>
    </source>
</evidence>
<comment type="caution">
    <text evidence="2">The sequence shown here is derived from an EMBL/GenBank/DDBJ whole genome shotgun (WGS) entry which is preliminary data.</text>
</comment>
<dbReference type="Gene3D" id="3.30.710.10">
    <property type="entry name" value="Potassium Channel Kv1.1, Chain A"/>
    <property type="match status" value="1"/>
</dbReference>
<evidence type="ECO:0000313" key="2">
    <source>
        <dbReference type="EMBL" id="TFY74808.1"/>
    </source>
</evidence>
<dbReference type="AlphaFoldDB" id="A0A4Y9ZMR7"/>
<gene>
    <name evidence="2" type="ORF">EWM64_g9204</name>
</gene>
<feature type="non-terminal residue" evidence="2">
    <location>
        <position position="124"/>
    </location>
</feature>
<proteinExistence type="predicted"/>
<dbReference type="InterPro" id="IPR011333">
    <property type="entry name" value="SKP1/BTB/POZ_sf"/>
</dbReference>
<dbReference type="Pfam" id="PF00651">
    <property type="entry name" value="BTB"/>
    <property type="match status" value="1"/>
</dbReference>
<reference evidence="2 3" key="1">
    <citation type="submission" date="2019-02" db="EMBL/GenBank/DDBJ databases">
        <title>Genome sequencing of the rare red list fungi Hericium alpestre (H. flagellum).</title>
        <authorList>
            <person name="Buettner E."/>
            <person name="Kellner H."/>
        </authorList>
    </citation>
    <scope>NUCLEOTIDE SEQUENCE [LARGE SCALE GENOMIC DNA]</scope>
    <source>
        <strain evidence="2 3">DSM 108284</strain>
    </source>
</reference>
<dbReference type="Proteomes" id="UP000298061">
    <property type="component" value="Unassembled WGS sequence"/>
</dbReference>
<keyword evidence="3" id="KW-1185">Reference proteome</keyword>
<sequence length="124" mass="13552">MQEPSATAIQVASSPFDIADADIILRSSDRIDFHLYKTILTTASPILSDLLSLPAPKSGSDDEKNGVPIVCMAEDSRTLDLMFRICHPGTMNPALDDIGDIKRVLHVSRKFELACARDIAAQRL</sequence>
<protein>
    <recommendedName>
        <fullName evidence="1">BTB domain-containing protein</fullName>
    </recommendedName>
</protein>
<name>A0A4Y9ZMR7_9AGAM</name>
<feature type="domain" description="BTB" evidence="1">
    <location>
        <begin position="21"/>
        <end position="119"/>
    </location>
</feature>
<evidence type="ECO:0000313" key="3">
    <source>
        <dbReference type="Proteomes" id="UP000298061"/>
    </source>
</evidence>
<dbReference type="EMBL" id="SFCI01001862">
    <property type="protein sequence ID" value="TFY74808.1"/>
    <property type="molecule type" value="Genomic_DNA"/>
</dbReference>